<reference evidence="2" key="1">
    <citation type="journal article" date="2019" name="Int. J. Syst. Evol. Microbiol.">
        <title>The Global Catalogue of Microorganisms (GCM) 10K type strain sequencing project: providing services to taxonomists for standard genome sequencing and annotation.</title>
        <authorList>
            <consortium name="The Broad Institute Genomics Platform"/>
            <consortium name="The Broad Institute Genome Sequencing Center for Infectious Disease"/>
            <person name="Wu L."/>
            <person name="Ma J."/>
        </authorList>
    </citation>
    <scope>NUCLEOTIDE SEQUENCE [LARGE SCALE GENOMIC DNA]</scope>
    <source>
        <strain evidence="2">JCM 17919</strain>
    </source>
</reference>
<organism evidence="1 2">
    <name type="scientific">Flaviaesturariibacter amylovorans</name>
    <dbReference type="NCBI Taxonomy" id="1084520"/>
    <lineage>
        <taxon>Bacteria</taxon>
        <taxon>Pseudomonadati</taxon>
        <taxon>Bacteroidota</taxon>
        <taxon>Chitinophagia</taxon>
        <taxon>Chitinophagales</taxon>
        <taxon>Chitinophagaceae</taxon>
        <taxon>Flaviaestuariibacter</taxon>
    </lineage>
</organism>
<sequence length="267" mass="28910">MVHRVYLVFIGLFAACSASPKKEPVGAGLLQAPAAPAPSYDTTAQTLHVFVALCDNKYQGIVPVPAAIGNGQDPNSNLYWGCSSGIRTYFKKSAHWELLLRRKGTSPVLERLLFRHNNTGAYLVADAFDGRYIKDCTIAFLNACAGRIADTIVHEGRVLGTGGAARLMAYIGHDGLMDFSLPATIQAADQKQRDAIILACISKKYFAPHLRAAGARPLLWTTGLMCPEAYTLHDALEVYLAKGSAQRVREAAARPTIASRNAGRRRP</sequence>
<name>A0ABP8GXB1_9BACT</name>
<dbReference type="EMBL" id="BAABGY010000007">
    <property type="protein sequence ID" value="GAA4331159.1"/>
    <property type="molecule type" value="Genomic_DNA"/>
</dbReference>
<proteinExistence type="predicted"/>
<keyword evidence="2" id="KW-1185">Reference proteome</keyword>
<gene>
    <name evidence="1" type="ORF">GCM10023184_22720</name>
</gene>
<dbReference type="Proteomes" id="UP001501725">
    <property type="component" value="Unassembled WGS sequence"/>
</dbReference>
<comment type="caution">
    <text evidence="1">The sequence shown here is derived from an EMBL/GenBank/DDBJ whole genome shotgun (WGS) entry which is preliminary data.</text>
</comment>
<dbReference type="RefSeq" id="WP_345255832.1">
    <property type="nucleotide sequence ID" value="NZ_BAABGY010000007.1"/>
</dbReference>
<evidence type="ECO:0000313" key="1">
    <source>
        <dbReference type="EMBL" id="GAA4331159.1"/>
    </source>
</evidence>
<protein>
    <submittedName>
        <fullName evidence="1">Uncharacterized protein</fullName>
    </submittedName>
</protein>
<accession>A0ABP8GXB1</accession>
<dbReference type="PROSITE" id="PS51257">
    <property type="entry name" value="PROKAR_LIPOPROTEIN"/>
    <property type="match status" value="1"/>
</dbReference>
<evidence type="ECO:0000313" key="2">
    <source>
        <dbReference type="Proteomes" id="UP001501725"/>
    </source>
</evidence>